<reference evidence="1 2" key="1">
    <citation type="submission" date="2015-09" db="EMBL/GenBank/DDBJ databases">
        <title>Genome sequence of ICMP 19499.</title>
        <authorList>
            <person name="Visnovsky S.B."/>
            <person name="Lu A."/>
            <person name="Panda P."/>
            <person name="Pitman A.R."/>
        </authorList>
    </citation>
    <scope>NUCLEOTIDE SEQUENCE [LARGE SCALE GENOMIC DNA]</scope>
    <source>
        <strain evidence="1 2">ICMP 19499</strain>
    </source>
</reference>
<gene>
    <name evidence="1" type="ORF">AO287_17180</name>
</gene>
<name>A0AAW3LXL8_PSESS</name>
<accession>A0AAW3LXL8</accession>
<evidence type="ECO:0000313" key="1">
    <source>
        <dbReference type="EMBL" id="KTC58868.1"/>
    </source>
</evidence>
<dbReference type="EMBL" id="LKCI01000037">
    <property type="protein sequence ID" value="KTC58868.1"/>
    <property type="molecule type" value="Genomic_DNA"/>
</dbReference>
<evidence type="ECO:0008006" key="3">
    <source>
        <dbReference type="Google" id="ProtNLM"/>
    </source>
</evidence>
<organism evidence="1 2">
    <name type="scientific">Pseudomonas savastanoi</name>
    <name type="common">Pseudomonas syringae pv. savastanoi</name>
    <dbReference type="NCBI Taxonomy" id="29438"/>
    <lineage>
        <taxon>Bacteria</taxon>
        <taxon>Pseudomonadati</taxon>
        <taxon>Pseudomonadota</taxon>
        <taxon>Gammaproteobacteria</taxon>
        <taxon>Pseudomonadales</taxon>
        <taxon>Pseudomonadaceae</taxon>
        <taxon>Pseudomonas</taxon>
    </lineage>
</organism>
<dbReference type="Proteomes" id="UP000054513">
    <property type="component" value="Unassembled WGS sequence"/>
</dbReference>
<dbReference type="AlphaFoldDB" id="A0AAW3LXL8"/>
<protein>
    <recommendedName>
        <fullName evidence="3">YkgJ family cysteine cluster protein</fullName>
    </recommendedName>
</protein>
<comment type="caution">
    <text evidence="1">The sequence shown here is derived from an EMBL/GenBank/DDBJ whole genome shotgun (WGS) entry which is preliminary data.</text>
</comment>
<sequence length="108" mass="12200">MLVPSYERKISAAFFCTKCGLCCKNLNKAIAYAHLDRGDGTCVNFDSTSHNCKIYETRPLICRVDDFYEQNLSAHMSKSEYIAANLKACVDAQHAHKVNNSPTHRERV</sequence>
<dbReference type="Pfam" id="PF03692">
    <property type="entry name" value="CxxCxxCC"/>
    <property type="match status" value="1"/>
</dbReference>
<dbReference type="InterPro" id="IPR005358">
    <property type="entry name" value="Puta_zinc/iron-chelating_dom"/>
</dbReference>
<proteinExistence type="predicted"/>
<evidence type="ECO:0000313" key="2">
    <source>
        <dbReference type="Proteomes" id="UP000054513"/>
    </source>
</evidence>